<evidence type="ECO:0000256" key="1">
    <source>
        <dbReference type="SAM" id="SignalP"/>
    </source>
</evidence>
<name>A0A1U7CS36_9BACT</name>
<dbReference type="Proteomes" id="UP000186309">
    <property type="component" value="Chromosome"/>
</dbReference>
<dbReference type="Gene3D" id="2.60.40.420">
    <property type="entry name" value="Cupredoxins - blue copper proteins"/>
    <property type="match status" value="1"/>
</dbReference>
<keyword evidence="1" id="KW-0732">Signal</keyword>
<keyword evidence="3" id="KW-1185">Reference proteome</keyword>
<gene>
    <name evidence="2" type="ORF">BSF38_03245</name>
</gene>
<reference evidence="3" key="1">
    <citation type="submission" date="2016-12" db="EMBL/GenBank/DDBJ databases">
        <title>Comparative genomics of four Isosphaeraceae planctomycetes: a common pool of plasmids and glycoside hydrolase genes.</title>
        <authorList>
            <person name="Ivanova A."/>
        </authorList>
    </citation>
    <scope>NUCLEOTIDE SEQUENCE [LARGE SCALE GENOMIC DNA]</scope>
    <source>
        <strain evidence="3">PX4</strain>
    </source>
</reference>
<protein>
    <submittedName>
        <fullName evidence="2">Uncharacterized protein</fullName>
    </submittedName>
</protein>
<proteinExistence type="predicted"/>
<dbReference type="SUPFAM" id="SSF49503">
    <property type="entry name" value="Cupredoxins"/>
    <property type="match status" value="1"/>
</dbReference>
<dbReference type="RefSeq" id="WP_076347286.1">
    <property type="nucleotide sequence ID" value="NZ_CP019082.1"/>
</dbReference>
<dbReference type="KEGG" id="pbor:BSF38_03245"/>
<dbReference type="OrthoDB" id="9796416at2"/>
<dbReference type="AlphaFoldDB" id="A0A1U7CS36"/>
<sequence length="150" mass="16502">MIHILTSALVLTTLLAPASFAGQGDKKEKGKKPDRTIEIVREDGKIVFREKDKPKGQGKPRAVAVVVGETVRWVNRDTESHTLKSVSKVGDKPVFDTQAIKPGEHKDVVFNIDMYRGVGGLPAQYVTLKYRGGDKADQEGELTFLSAARR</sequence>
<dbReference type="EMBL" id="CP019082">
    <property type="protein sequence ID" value="APW61718.1"/>
    <property type="molecule type" value="Genomic_DNA"/>
</dbReference>
<dbReference type="InterPro" id="IPR008972">
    <property type="entry name" value="Cupredoxin"/>
</dbReference>
<feature type="chain" id="PRO_5012143185" evidence="1">
    <location>
        <begin position="22"/>
        <end position="150"/>
    </location>
</feature>
<evidence type="ECO:0000313" key="2">
    <source>
        <dbReference type="EMBL" id="APW61718.1"/>
    </source>
</evidence>
<feature type="signal peptide" evidence="1">
    <location>
        <begin position="1"/>
        <end position="21"/>
    </location>
</feature>
<organism evidence="2 3">
    <name type="scientific">Paludisphaera borealis</name>
    <dbReference type="NCBI Taxonomy" id="1387353"/>
    <lineage>
        <taxon>Bacteria</taxon>
        <taxon>Pseudomonadati</taxon>
        <taxon>Planctomycetota</taxon>
        <taxon>Planctomycetia</taxon>
        <taxon>Isosphaerales</taxon>
        <taxon>Isosphaeraceae</taxon>
        <taxon>Paludisphaera</taxon>
    </lineage>
</organism>
<dbReference type="STRING" id="1387353.BSF38_03245"/>
<evidence type="ECO:0000313" key="3">
    <source>
        <dbReference type="Proteomes" id="UP000186309"/>
    </source>
</evidence>
<accession>A0A1U7CS36</accession>